<dbReference type="InterPro" id="IPR000086">
    <property type="entry name" value="NUDIX_hydrolase_dom"/>
</dbReference>
<dbReference type="PROSITE" id="PS51462">
    <property type="entry name" value="NUDIX"/>
    <property type="match status" value="1"/>
</dbReference>
<dbReference type="CDD" id="cd02883">
    <property type="entry name" value="NUDIX_Hydrolase"/>
    <property type="match status" value="1"/>
</dbReference>
<feature type="domain" description="Nudix hydrolase" evidence="3">
    <location>
        <begin position="49"/>
        <end position="180"/>
    </location>
</feature>
<dbReference type="PANTHER" id="PTHR43046">
    <property type="entry name" value="GDP-MANNOSE MANNOSYL HYDROLASE"/>
    <property type="match status" value="1"/>
</dbReference>
<keyword evidence="5" id="KW-1185">Reference proteome</keyword>
<name>A0A6B0SQ67_9EURY</name>
<organism evidence="4 5">
    <name type="scientific">Halobacterium bonnevillei</name>
    <dbReference type="NCBI Taxonomy" id="2692200"/>
    <lineage>
        <taxon>Archaea</taxon>
        <taxon>Methanobacteriati</taxon>
        <taxon>Methanobacteriota</taxon>
        <taxon>Stenosarchaea group</taxon>
        <taxon>Halobacteria</taxon>
        <taxon>Halobacteriales</taxon>
        <taxon>Halobacteriaceae</taxon>
        <taxon>Halobacterium</taxon>
    </lineage>
</organism>
<dbReference type="Gene3D" id="3.90.79.10">
    <property type="entry name" value="Nucleoside Triphosphate Pyrophosphohydrolase"/>
    <property type="match status" value="1"/>
</dbReference>
<gene>
    <name evidence="4" type="ORF">GRX66_11145</name>
</gene>
<dbReference type="InterPro" id="IPR013087">
    <property type="entry name" value="Znf_C2H2_type"/>
</dbReference>
<evidence type="ECO:0000256" key="2">
    <source>
        <dbReference type="ARBA" id="ARBA00022801"/>
    </source>
</evidence>
<protein>
    <submittedName>
        <fullName evidence="4">NUDIX domain-containing protein</fullName>
    </submittedName>
</protein>
<dbReference type="OrthoDB" id="40462at2157"/>
<keyword evidence="2" id="KW-0378">Hydrolase</keyword>
<proteinExistence type="predicted"/>
<sequence>MGVQDSLSIDSVAVVPEYCYRCGAALGTHEFEGTELPWCPDCNTVFSRNPVPGVHVVVHDDDSALVLDEPIPQHEGVLSLPGGHARPDEAPKDAVVRELAEETALQADPADLRFVTVLHADLPEVAFYLLTYAVERSDVDGDITTEFEDGEAYFAPLDDLRANPQQIRDSDLDRIEQALEA</sequence>
<evidence type="ECO:0000313" key="4">
    <source>
        <dbReference type="EMBL" id="MXR21132.1"/>
    </source>
</evidence>
<dbReference type="InterPro" id="IPR015797">
    <property type="entry name" value="NUDIX_hydrolase-like_dom_sf"/>
</dbReference>
<evidence type="ECO:0000313" key="5">
    <source>
        <dbReference type="Proteomes" id="UP000471521"/>
    </source>
</evidence>
<dbReference type="GO" id="GO:0016787">
    <property type="term" value="F:hydrolase activity"/>
    <property type="evidence" value="ECO:0007669"/>
    <property type="project" value="UniProtKB-KW"/>
</dbReference>
<dbReference type="PANTHER" id="PTHR43046:SF14">
    <property type="entry name" value="MUTT_NUDIX FAMILY PROTEIN"/>
    <property type="match status" value="1"/>
</dbReference>
<evidence type="ECO:0000259" key="3">
    <source>
        <dbReference type="PROSITE" id="PS51462"/>
    </source>
</evidence>
<dbReference type="EMBL" id="WUUU01000086">
    <property type="protein sequence ID" value="MXR21132.1"/>
    <property type="molecule type" value="Genomic_DNA"/>
</dbReference>
<reference evidence="4 5" key="1">
    <citation type="submission" date="2019-12" db="EMBL/GenBank/DDBJ databases">
        <title>Isolation and characterization of three novel carbon monoxide-oxidizing members of Halobacteria from salione crusts and soils.</title>
        <authorList>
            <person name="Myers M.R."/>
            <person name="King G.M."/>
        </authorList>
    </citation>
    <scope>NUCLEOTIDE SEQUENCE [LARGE SCALE GENOMIC DNA]</scope>
    <source>
        <strain evidence="4 5">PCN9</strain>
    </source>
</reference>
<dbReference type="AlphaFoldDB" id="A0A6B0SQ67"/>
<dbReference type="PROSITE" id="PS00028">
    <property type="entry name" value="ZINC_FINGER_C2H2_1"/>
    <property type="match status" value="1"/>
</dbReference>
<dbReference type="RefSeq" id="WP_159526629.1">
    <property type="nucleotide sequence ID" value="NZ_WUUU01000086.1"/>
</dbReference>
<comment type="cofactor">
    <cofactor evidence="1">
        <name>Mg(2+)</name>
        <dbReference type="ChEBI" id="CHEBI:18420"/>
    </cofactor>
</comment>
<accession>A0A6B0SQ67</accession>
<evidence type="ECO:0000256" key="1">
    <source>
        <dbReference type="ARBA" id="ARBA00001946"/>
    </source>
</evidence>
<dbReference type="Proteomes" id="UP000471521">
    <property type="component" value="Unassembled WGS sequence"/>
</dbReference>
<comment type="caution">
    <text evidence="4">The sequence shown here is derived from an EMBL/GenBank/DDBJ whole genome shotgun (WGS) entry which is preliminary data.</text>
</comment>
<dbReference type="SUPFAM" id="SSF55811">
    <property type="entry name" value="Nudix"/>
    <property type="match status" value="1"/>
</dbReference>
<dbReference type="Pfam" id="PF00293">
    <property type="entry name" value="NUDIX"/>
    <property type="match status" value="1"/>
</dbReference>